<dbReference type="AlphaFoldDB" id="A0A1C7MDT5"/>
<name>A0A1C7MDT5_GRIFR</name>
<evidence type="ECO:0000313" key="1">
    <source>
        <dbReference type="EMBL" id="OBZ74526.1"/>
    </source>
</evidence>
<dbReference type="EMBL" id="LUGG01000005">
    <property type="protein sequence ID" value="OBZ74526.1"/>
    <property type="molecule type" value="Genomic_DNA"/>
</dbReference>
<proteinExistence type="predicted"/>
<keyword evidence="2" id="KW-1185">Reference proteome</keyword>
<organism evidence="1 2">
    <name type="scientific">Grifola frondosa</name>
    <name type="common">Maitake</name>
    <name type="synonym">Polyporus frondosus</name>
    <dbReference type="NCBI Taxonomy" id="5627"/>
    <lineage>
        <taxon>Eukaryota</taxon>
        <taxon>Fungi</taxon>
        <taxon>Dikarya</taxon>
        <taxon>Basidiomycota</taxon>
        <taxon>Agaricomycotina</taxon>
        <taxon>Agaricomycetes</taxon>
        <taxon>Polyporales</taxon>
        <taxon>Grifolaceae</taxon>
        <taxon>Grifola</taxon>
    </lineage>
</organism>
<dbReference type="Proteomes" id="UP000092993">
    <property type="component" value="Unassembled WGS sequence"/>
</dbReference>
<evidence type="ECO:0000313" key="2">
    <source>
        <dbReference type="Proteomes" id="UP000092993"/>
    </source>
</evidence>
<reference evidence="1 2" key="1">
    <citation type="submission" date="2016-03" db="EMBL/GenBank/DDBJ databases">
        <title>Whole genome sequencing of Grifola frondosa 9006-11.</title>
        <authorList>
            <person name="Min B."/>
            <person name="Park H."/>
            <person name="Kim J.-G."/>
            <person name="Cho H."/>
            <person name="Oh Y.-L."/>
            <person name="Kong W.-S."/>
            <person name="Choi I.-G."/>
        </authorList>
    </citation>
    <scope>NUCLEOTIDE SEQUENCE [LARGE SCALE GENOMIC DNA]</scope>
    <source>
        <strain evidence="1 2">9006-11</strain>
    </source>
</reference>
<protein>
    <submittedName>
        <fullName evidence="1">Uncharacterized protein</fullName>
    </submittedName>
</protein>
<accession>A0A1C7MDT5</accession>
<sequence>MNGEVEYLSVPYEDLKEAGARPLSCRIAPTTIGTVWISLSVHTSENVDQLRKHLPVVPRQYPECYRVLCF</sequence>
<comment type="caution">
    <text evidence="1">The sequence shown here is derived from an EMBL/GenBank/DDBJ whole genome shotgun (WGS) entry which is preliminary data.</text>
</comment>
<gene>
    <name evidence="1" type="ORF">A0H81_05782</name>
</gene>